<evidence type="ECO:0000259" key="9">
    <source>
        <dbReference type="Pfam" id="PF07715"/>
    </source>
</evidence>
<evidence type="ECO:0000313" key="10">
    <source>
        <dbReference type="EMBL" id="WZN43439.1"/>
    </source>
</evidence>
<keyword evidence="2 7" id="KW-0813">Transport</keyword>
<reference evidence="11" key="1">
    <citation type="submission" date="2024-03" db="EMBL/GenBank/DDBJ databases">
        <title>Chitinophaga horti sp. nov., isolated from garden soil.</title>
        <authorList>
            <person name="Lee D.S."/>
            <person name="Han D.M."/>
            <person name="Baek J.H."/>
            <person name="Choi D.G."/>
            <person name="Jeon J.H."/>
            <person name="Jeon C.O."/>
        </authorList>
    </citation>
    <scope>NUCLEOTIDE SEQUENCE [LARGE SCALE GENOMIC DNA]</scope>
    <source>
        <strain evidence="11">GPA1</strain>
    </source>
</reference>
<dbReference type="InterPro" id="IPR036942">
    <property type="entry name" value="Beta-barrel_TonB_sf"/>
</dbReference>
<proteinExistence type="inferred from homology"/>
<comment type="subcellular location">
    <subcellularLocation>
        <location evidence="1 7">Cell outer membrane</location>
        <topology evidence="1 7">Multi-pass membrane protein</topology>
    </subcellularLocation>
</comment>
<feature type="domain" description="TonB-dependent receptor plug" evidence="9">
    <location>
        <begin position="207"/>
        <end position="306"/>
    </location>
</feature>
<protein>
    <submittedName>
        <fullName evidence="10">SusC/RagA family TonB-linked outer membrane protein</fullName>
    </submittedName>
</protein>
<dbReference type="NCBIfam" id="TIGR04056">
    <property type="entry name" value="OMP_RagA_SusC"/>
    <property type="match status" value="1"/>
</dbReference>
<keyword evidence="11" id="KW-1185">Reference proteome</keyword>
<gene>
    <name evidence="10" type="ORF">WJU16_10385</name>
</gene>
<dbReference type="Pfam" id="PF13715">
    <property type="entry name" value="CarbopepD_reg_2"/>
    <property type="match status" value="1"/>
</dbReference>
<evidence type="ECO:0000256" key="4">
    <source>
        <dbReference type="ARBA" id="ARBA00022692"/>
    </source>
</evidence>
<dbReference type="EMBL" id="CP149822">
    <property type="protein sequence ID" value="WZN43439.1"/>
    <property type="molecule type" value="Genomic_DNA"/>
</dbReference>
<keyword evidence="4 7" id="KW-0812">Transmembrane</keyword>
<dbReference type="Gene3D" id="2.40.170.20">
    <property type="entry name" value="TonB-dependent receptor, beta-barrel domain"/>
    <property type="match status" value="1"/>
</dbReference>
<dbReference type="InterPro" id="IPR012910">
    <property type="entry name" value="Plug_dom"/>
</dbReference>
<dbReference type="InterPro" id="IPR023997">
    <property type="entry name" value="TonB-dep_OMP_SusC/RagA_CS"/>
</dbReference>
<evidence type="ECO:0000313" key="11">
    <source>
        <dbReference type="Proteomes" id="UP001485459"/>
    </source>
</evidence>
<feature type="signal peptide" evidence="8">
    <location>
        <begin position="1"/>
        <end position="17"/>
    </location>
</feature>
<evidence type="ECO:0000256" key="3">
    <source>
        <dbReference type="ARBA" id="ARBA00022452"/>
    </source>
</evidence>
<dbReference type="Gene3D" id="2.170.130.10">
    <property type="entry name" value="TonB-dependent receptor, plug domain"/>
    <property type="match status" value="1"/>
</dbReference>
<dbReference type="Gene3D" id="2.60.40.1120">
    <property type="entry name" value="Carboxypeptidase-like, regulatory domain"/>
    <property type="match status" value="1"/>
</dbReference>
<dbReference type="Pfam" id="PF07715">
    <property type="entry name" value="Plug"/>
    <property type="match status" value="1"/>
</dbReference>
<dbReference type="InterPro" id="IPR023996">
    <property type="entry name" value="TonB-dep_OMP_SusC/RagA"/>
</dbReference>
<feature type="chain" id="PRO_5045545942" evidence="8">
    <location>
        <begin position="18"/>
        <end position="1154"/>
    </location>
</feature>
<dbReference type="InterPro" id="IPR037066">
    <property type="entry name" value="Plug_dom_sf"/>
</dbReference>
<evidence type="ECO:0000256" key="8">
    <source>
        <dbReference type="SAM" id="SignalP"/>
    </source>
</evidence>
<evidence type="ECO:0000256" key="5">
    <source>
        <dbReference type="ARBA" id="ARBA00023136"/>
    </source>
</evidence>
<organism evidence="10 11">
    <name type="scientific">Chitinophaga pollutisoli</name>
    <dbReference type="NCBI Taxonomy" id="3133966"/>
    <lineage>
        <taxon>Bacteria</taxon>
        <taxon>Pseudomonadati</taxon>
        <taxon>Bacteroidota</taxon>
        <taxon>Chitinophagia</taxon>
        <taxon>Chitinophagales</taxon>
        <taxon>Chitinophagaceae</taxon>
        <taxon>Chitinophaga</taxon>
    </lineage>
</organism>
<sequence length="1154" mass="129400">MKLTAVFMLTACITVSAGTYGQSVSLSVKKVSLGRLFNMLEKQTGYSFLYSREDVHQLEAVNLELNGADMPTALRAAFRDQPLTYSIVEKVVIVKRKPVAYAPPATMEALKPVVLEIGGTVTDNEGTPLPGASIQIKGTKRTAVSDAVGKFVISADAGDVLVIRYVGFSEKEVKVGPETTLNIKLEQLPSRLQGVSIVSTGYATLSKERAAGSFSNIGAKDLENKMQTNLTERLEGLAAGFTYYKGNAQIRGVSTIRAEKAPLYVVDGMPFEGNINVINPNDVSSVTMLKDASAASIYGARAANGVIVIVTKNGKPGPLSVNYTNSFRVTPLPDRSYMNRMSSAELVNFQRDVFQYWSNDPAGLDQRKFINDVYRLMYAHKAGKLTDAELEKELDTYRHLDRYDQVKDEFLRNMALVQQHNLSLSGGTEKHRYNLSVNYLRNNPYEKIQSNDRFGYNLKNMFNLNKWLRLDVGVLGSHTRADYDNGFNGYSNLNGGRASYYMIRNADGTPAQWYGQKSQFEIDRLIARGSLDETMFPLNEVSQQHYINKSNYLNLNVGGNIRLMQGLSLDVRYQSERTEGLSSQLYRPGSNYVKTMVNDATTSTGGIDTMWIPNGGQFSEERTALNSYTLRAQLNFNKIFSRDHEVSFIAGTERRRVLATGTDIYKYGYDEFSLVYKPIDESKLGRPLQKTQSVFNNFTYTRKERGFSEVENRFVSFYGNGSYTYKRRWTASGSIRMDQSNLFGTDPKYQYRPLWSAGLLYVVSENDLPWLNRLAVRGTYGVNGNIAKDAGPYMITRDETNPHYYTNELQSSVSSPPNSGLRWEKTNVVNFGIDFNVLNGRLTGSMDFYNKKSNDLLGNLQSDPTIGWSTILVNYGEMYNRGVDVSLTSVNIRTKDFRWSSTFNFNYNKNELTNLYISANDVSSHLVSAQNRLGIPMQSLYSIRYAGLDDKGRPQAFTKDGKIVADATQLKVDDLVYSGTTVPPYSASLQNNIRFKNFELFAMFMYYGGHKMRDVVAPFLTKLPELNYTTNMDRLAMNYWKQPGDEANPDLAPAFISQPSSNLTMVYEAADKHISSASYIKLRDVTLSYNLPSALLQKASMKALRISFQMQNIWRWSANSQKLDPEVWSGSGLGSASRGILVPPSYTLGINLNL</sequence>
<dbReference type="NCBIfam" id="TIGR04057">
    <property type="entry name" value="SusC_RagA_signa"/>
    <property type="match status" value="1"/>
</dbReference>
<dbReference type="SUPFAM" id="SSF56935">
    <property type="entry name" value="Porins"/>
    <property type="match status" value="1"/>
</dbReference>
<evidence type="ECO:0000256" key="7">
    <source>
        <dbReference type="PROSITE-ProRule" id="PRU01360"/>
    </source>
</evidence>
<keyword evidence="5 7" id="KW-0472">Membrane</keyword>
<keyword evidence="8" id="KW-0732">Signal</keyword>
<keyword evidence="3 7" id="KW-1134">Transmembrane beta strand</keyword>
<keyword evidence="6 7" id="KW-0998">Cell outer membrane</keyword>
<dbReference type="PROSITE" id="PS52016">
    <property type="entry name" value="TONB_DEPENDENT_REC_3"/>
    <property type="match status" value="1"/>
</dbReference>
<name>A0ABZ2YV97_9BACT</name>
<dbReference type="InterPro" id="IPR008969">
    <property type="entry name" value="CarboxyPept-like_regulatory"/>
</dbReference>
<evidence type="ECO:0000256" key="6">
    <source>
        <dbReference type="ARBA" id="ARBA00023237"/>
    </source>
</evidence>
<dbReference type="RefSeq" id="WP_341838248.1">
    <property type="nucleotide sequence ID" value="NZ_CP149822.1"/>
</dbReference>
<dbReference type="SUPFAM" id="SSF49464">
    <property type="entry name" value="Carboxypeptidase regulatory domain-like"/>
    <property type="match status" value="1"/>
</dbReference>
<evidence type="ECO:0000256" key="1">
    <source>
        <dbReference type="ARBA" id="ARBA00004571"/>
    </source>
</evidence>
<dbReference type="Proteomes" id="UP001485459">
    <property type="component" value="Chromosome"/>
</dbReference>
<comment type="similarity">
    <text evidence="7">Belongs to the TonB-dependent receptor family.</text>
</comment>
<dbReference type="InterPro" id="IPR039426">
    <property type="entry name" value="TonB-dep_rcpt-like"/>
</dbReference>
<evidence type="ECO:0000256" key="2">
    <source>
        <dbReference type="ARBA" id="ARBA00022448"/>
    </source>
</evidence>
<accession>A0ABZ2YV97</accession>